<feature type="domain" description="DUF5605" evidence="3">
    <location>
        <begin position="435"/>
        <end position="496"/>
    </location>
</feature>
<dbReference type="InterPro" id="IPR025277">
    <property type="entry name" value="Apiosidase-like_cat_dom"/>
</dbReference>
<dbReference type="Pfam" id="PF16586">
    <property type="entry name" value="DUF5060"/>
    <property type="match status" value="1"/>
</dbReference>
<gene>
    <name evidence="4" type="ORF">DWY69_30395</name>
</gene>
<organism evidence="4 5">
    <name type="scientific">Eisenbergiella massiliensis</name>
    <dbReference type="NCBI Taxonomy" id="1720294"/>
    <lineage>
        <taxon>Bacteria</taxon>
        <taxon>Bacillati</taxon>
        <taxon>Bacillota</taxon>
        <taxon>Clostridia</taxon>
        <taxon>Lachnospirales</taxon>
        <taxon>Lachnospiraceae</taxon>
        <taxon>Eisenbergiella</taxon>
    </lineage>
</organism>
<sequence>MRQYEMFEISLTGEISEDNQAEVTAVISFEGKEKQIKGFYAGNGVYKVRFLPESAGLYRWKVNGAVSGEGEAVCVEAKAGEHGLVKPVGTHFIYEDGTRYIPVGTTVYALLHQEKELREQTMQTLQTAPFNKIRFCVFPKHFDFNSNEPEMLPFQITDGRPDPAKPCYEFWDRMEEYISRLHAIGIQADLILFHPYDHWGFARWSRQECLTYLTYAVRRLSAYPNIWWSLANEYDAITEFKHEWWAEFAALIRKEESCRHNLSNHNLLWKWDFANPDTTHVCLQSSAFEEVPELMEYGKPILFDECGYEGDIPYPWGNLSGFELVNRFWKAAVMGAYCTHGETFWNPEEILWWSKGGTFKGESVPRIAFLKEVLESLPGDLTYEVSDAERAYFEKGREGLKELAGTGGFPAAFVDYPNELLPLLIRTMTEMRSSFRDEVILIYNARQCRSFLEVELPAAGHYTIEILDVWDMTRKVQMTGACGKVRVEMPGKEGIAMLALKEH</sequence>
<feature type="domain" description="DUF5060" evidence="2">
    <location>
        <begin position="2"/>
        <end position="63"/>
    </location>
</feature>
<evidence type="ECO:0000259" key="2">
    <source>
        <dbReference type="Pfam" id="PF16586"/>
    </source>
</evidence>
<dbReference type="Pfam" id="PF13204">
    <property type="entry name" value="Apiosidase"/>
    <property type="match status" value="1"/>
</dbReference>
<dbReference type="Proteomes" id="UP000261166">
    <property type="component" value="Unassembled WGS sequence"/>
</dbReference>
<evidence type="ECO:0000259" key="3">
    <source>
        <dbReference type="Pfam" id="PF18310"/>
    </source>
</evidence>
<dbReference type="EMBL" id="QVLU01000060">
    <property type="protein sequence ID" value="RGE59498.1"/>
    <property type="molecule type" value="Genomic_DNA"/>
</dbReference>
<dbReference type="Gene3D" id="2.60.40.10">
    <property type="entry name" value="Immunoglobulins"/>
    <property type="match status" value="1"/>
</dbReference>
<reference evidence="4 5" key="1">
    <citation type="submission" date="2018-08" db="EMBL/GenBank/DDBJ databases">
        <title>A genome reference for cultivated species of the human gut microbiota.</title>
        <authorList>
            <person name="Zou Y."/>
            <person name="Xue W."/>
            <person name="Luo G."/>
        </authorList>
    </citation>
    <scope>NUCLEOTIDE SEQUENCE [LARGE SCALE GENOMIC DNA]</scope>
    <source>
        <strain evidence="4 5">AF26-4BH</strain>
    </source>
</reference>
<dbReference type="SUPFAM" id="SSF51445">
    <property type="entry name" value="(Trans)glycosidases"/>
    <property type="match status" value="1"/>
</dbReference>
<proteinExistence type="predicted"/>
<evidence type="ECO:0000259" key="1">
    <source>
        <dbReference type="Pfam" id="PF13204"/>
    </source>
</evidence>
<accession>A0A3E3I3K1</accession>
<dbReference type="AlphaFoldDB" id="A0A3E3I3K1"/>
<name>A0A3E3I3K1_9FIRM</name>
<feature type="domain" description="Apiosidase-like catalytic" evidence="1">
    <location>
        <begin position="90"/>
        <end position="338"/>
    </location>
</feature>
<evidence type="ECO:0000313" key="5">
    <source>
        <dbReference type="Proteomes" id="UP000261166"/>
    </source>
</evidence>
<dbReference type="PANTHER" id="PTHR37836:SF2">
    <property type="entry name" value="DUF4038 DOMAIN-CONTAINING PROTEIN"/>
    <property type="match status" value="1"/>
</dbReference>
<dbReference type="InterPro" id="IPR032260">
    <property type="entry name" value="DUF5060"/>
</dbReference>
<dbReference type="InterPro" id="IPR013783">
    <property type="entry name" value="Ig-like_fold"/>
</dbReference>
<dbReference type="InterPro" id="IPR017853">
    <property type="entry name" value="GH"/>
</dbReference>
<dbReference type="Gene3D" id="3.20.20.80">
    <property type="entry name" value="Glycosidases"/>
    <property type="match status" value="1"/>
</dbReference>
<protein>
    <submittedName>
        <fullName evidence="4">DUF4038 domain-containing protein</fullName>
    </submittedName>
</protein>
<dbReference type="OrthoDB" id="127163at2"/>
<dbReference type="PANTHER" id="PTHR37836">
    <property type="entry name" value="LMO1036 PROTEIN"/>
    <property type="match status" value="1"/>
</dbReference>
<evidence type="ECO:0000313" key="4">
    <source>
        <dbReference type="EMBL" id="RGE59498.1"/>
    </source>
</evidence>
<dbReference type="Pfam" id="PF18310">
    <property type="entry name" value="DUF5605"/>
    <property type="match status" value="1"/>
</dbReference>
<dbReference type="RefSeq" id="WP_025489059.1">
    <property type="nucleotide sequence ID" value="NZ_CALBAU010000286.1"/>
</dbReference>
<dbReference type="InterPro" id="IPR041239">
    <property type="entry name" value="DUF5605"/>
</dbReference>
<comment type="caution">
    <text evidence="4">The sequence shown here is derived from an EMBL/GenBank/DDBJ whole genome shotgun (WGS) entry which is preliminary data.</text>
</comment>